<evidence type="ECO:0000256" key="6">
    <source>
        <dbReference type="SAM" id="Phobius"/>
    </source>
</evidence>
<dbReference type="EMBL" id="AAZDVE040000001">
    <property type="protein sequence ID" value="EMP9431031.1"/>
    <property type="molecule type" value="Genomic_DNA"/>
</dbReference>
<evidence type="ECO:0000313" key="7">
    <source>
        <dbReference type="EMBL" id="EMP9431031.1"/>
    </source>
</evidence>
<comment type="similarity">
    <text evidence="2">Belongs to the CbiQ family.</text>
</comment>
<gene>
    <name evidence="7" type="ORF">JRA39_000016</name>
    <name evidence="8" type="ORF">KDV35_13785</name>
</gene>
<reference evidence="7" key="2">
    <citation type="submission" date="2024-02" db="EMBL/GenBank/DDBJ databases">
        <authorList>
            <consortium name="Clinical and Environmental Microbiology Branch: Whole genome sequencing antimicrobial resistance pathogens in the healthcare setting"/>
        </authorList>
    </citation>
    <scope>NUCLEOTIDE SEQUENCE</scope>
    <source>
        <strain evidence="7">2020GO-00142</strain>
    </source>
</reference>
<accession>A0AAI9HVT6</accession>
<dbReference type="Proteomes" id="UP001495779">
    <property type="component" value="Unassembled WGS sequence"/>
</dbReference>
<dbReference type="CDD" id="cd16914">
    <property type="entry name" value="EcfT"/>
    <property type="match status" value="1"/>
</dbReference>
<dbReference type="PANTHER" id="PTHR33514:SF13">
    <property type="entry name" value="PROTEIN ABCI12, CHLOROPLASTIC"/>
    <property type="match status" value="1"/>
</dbReference>
<evidence type="ECO:0000256" key="4">
    <source>
        <dbReference type="ARBA" id="ARBA00022989"/>
    </source>
</evidence>
<keyword evidence="3 6" id="KW-0812">Transmembrane</keyword>
<dbReference type="EMBL" id="JAGSRH010000020">
    <property type="protein sequence ID" value="MER5077924.1"/>
    <property type="molecule type" value="Genomic_DNA"/>
</dbReference>
<proteinExistence type="inferred from homology"/>
<evidence type="ECO:0000256" key="2">
    <source>
        <dbReference type="ARBA" id="ARBA00008564"/>
    </source>
</evidence>
<dbReference type="PANTHER" id="PTHR33514">
    <property type="entry name" value="PROTEIN ABCI12, CHLOROPLASTIC"/>
    <property type="match status" value="1"/>
</dbReference>
<evidence type="ECO:0000313" key="9">
    <source>
        <dbReference type="Proteomes" id="UP001495779"/>
    </source>
</evidence>
<keyword evidence="5 6" id="KW-0472">Membrane</keyword>
<organism evidence="7">
    <name type="scientific">Providencia stuartii</name>
    <dbReference type="NCBI Taxonomy" id="588"/>
    <lineage>
        <taxon>Bacteria</taxon>
        <taxon>Pseudomonadati</taxon>
        <taxon>Pseudomonadota</taxon>
        <taxon>Gammaproteobacteria</taxon>
        <taxon>Enterobacterales</taxon>
        <taxon>Morganellaceae</taxon>
        <taxon>Providencia</taxon>
    </lineage>
</organism>
<keyword evidence="4 6" id="KW-1133">Transmembrane helix</keyword>
<name>A0AAI9HVT6_PROST</name>
<comment type="subcellular location">
    <subcellularLocation>
        <location evidence="1">Membrane</location>
        <topology evidence="1">Multi-pass membrane protein</topology>
    </subcellularLocation>
</comment>
<comment type="caution">
    <text evidence="7">The sequence shown here is derived from an EMBL/GenBank/DDBJ whole genome shotgun (WGS) entry which is preliminary data.</text>
</comment>
<protein>
    <submittedName>
        <fullName evidence="7">Energy-coupling factor transporter transmembrane protein EcfT</fullName>
    </submittedName>
</protein>
<dbReference type="Pfam" id="PF02361">
    <property type="entry name" value="CbiQ"/>
    <property type="match status" value="1"/>
</dbReference>
<evidence type="ECO:0000256" key="3">
    <source>
        <dbReference type="ARBA" id="ARBA00022692"/>
    </source>
</evidence>
<feature type="transmembrane region" description="Helical" evidence="6">
    <location>
        <begin position="12"/>
        <end position="40"/>
    </location>
</feature>
<feature type="transmembrane region" description="Helical" evidence="6">
    <location>
        <begin position="52"/>
        <end position="74"/>
    </location>
</feature>
<dbReference type="AlphaFoldDB" id="A0AAI9HVT6"/>
<feature type="transmembrane region" description="Helical" evidence="6">
    <location>
        <begin position="86"/>
        <end position="104"/>
    </location>
</feature>
<reference evidence="8 9" key="1">
    <citation type="submission" date="2021-04" db="EMBL/GenBank/DDBJ databases">
        <title>Determining the burden of carbapenem-resistant Enterobacterales from a tertiary public heath setting in Bangladesh: a clinical, epidemiological, and molecular study.</title>
        <authorList>
            <person name="Farzana R."/>
            <person name="Walsh T.R."/>
        </authorList>
    </citation>
    <scope>NUCLEOTIDE SEQUENCE [LARGE SCALE GENOMIC DNA]</scope>
    <source>
        <strain evidence="8">Dmpro_s316</strain>
        <strain evidence="9">dmpro_s316</strain>
    </source>
</reference>
<evidence type="ECO:0000313" key="8">
    <source>
        <dbReference type="EMBL" id="MER5077924.1"/>
    </source>
</evidence>
<evidence type="ECO:0000256" key="5">
    <source>
        <dbReference type="ARBA" id="ARBA00023136"/>
    </source>
</evidence>
<dbReference type="RefSeq" id="WP_250000419.1">
    <property type="nucleotide sequence ID" value="NZ_CP095443.1"/>
</dbReference>
<evidence type="ECO:0000256" key="1">
    <source>
        <dbReference type="ARBA" id="ARBA00004141"/>
    </source>
</evidence>
<dbReference type="GO" id="GO:0005886">
    <property type="term" value="C:plasma membrane"/>
    <property type="evidence" value="ECO:0007669"/>
    <property type="project" value="UniProtKB-ARBA"/>
</dbReference>
<sequence length="234" mass="27112">MHPFTSLTLWLWLSISVVLLPFGWPLITISLASFAALLIWRQARYRWRFVCWFMLPMACGLWLIHGGWLAYWLTGEFTTTPQQQKALTLWFQLFAIMSSAQLWLQYVPTEKFIRALFASRLPSSFSYLFAGPLLFLEQLRQQLASIKEAQLARGVPLDGHLWQRLISLPALLLPLMTQTLSEMAIRGAALDMRGFRSVSHRTTLDAPKDSTMQSVFRYSLLMVIVIEGGIRWWW</sequence>
<dbReference type="InterPro" id="IPR003339">
    <property type="entry name" value="ABC/ECF_trnsptr_transmembrane"/>
</dbReference>